<feature type="compositionally biased region" description="Acidic residues" evidence="1">
    <location>
        <begin position="435"/>
        <end position="448"/>
    </location>
</feature>
<evidence type="ECO:0000313" key="4">
    <source>
        <dbReference type="EMBL" id="HIZ07528.1"/>
    </source>
</evidence>
<dbReference type="Proteomes" id="UP000824024">
    <property type="component" value="Unassembled WGS sequence"/>
</dbReference>
<gene>
    <name evidence="4" type="ORF">IAA08_06300</name>
</gene>
<evidence type="ECO:0000256" key="2">
    <source>
        <dbReference type="SAM" id="Phobius"/>
    </source>
</evidence>
<organism evidence="4 5">
    <name type="scientific">Candidatus Eubacterium avistercoris</name>
    <dbReference type="NCBI Taxonomy" id="2838567"/>
    <lineage>
        <taxon>Bacteria</taxon>
        <taxon>Bacillati</taxon>
        <taxon>Bacillota</taxon>
        <taxon>Clostridia</taxon>
        <taxon>Eubacteriales</taxon>
        <taxon>Eubacteriaceae</taxon>
        <taxon>Eubacterium</taxon>
    </lineage>
</organism>
<feature type="transmembrane region" description="Helical" evidence="2">
    <location>
        <begin position="37"/>
        <end position="55"/>
    </location>
</feature>
<dbReference type="PANTHER" id="PTHR34978:SF3">
    <property type="entry name" value="SLR0241 PROTEIN"/>
    <property type="match status" value="1"/>
</dbReference>
<name>A0A9D2IGI5_9FIRM</name>
<comment type="caution">
    <text evidence="4">The sequence shown here is derived from an EMBL/GenBank/DDBJ whole genome shotgun (WGS) entry which is preliminary data.</text>
</comment>
<accession>A0A9D2IGI5</accession>
<proteinExistence type="predicted"/>
<dbReference type="CDD" id="cd07341">
    <property type="entry name" value="M56_BlaR1_MecR1_like"/>
    <property type="match status" value="1"/>
</dbReference>
<feature type="transmembrane region" description="Helical" evidence="2">
    <location>
        <begin position="6"/>
        <end position="25"/>
    </location>
</feature>
<dbReference type="InterPro" id="IPR052173">
    <property type="entry name" value="Beta-lactam_resp_regulator"/>
</dbReference>
<dbReference type="AlphaFoldDB" id="A0A9D2IGI5"/>
<evidence type="ECO:0000256" key="1">
    <source>
        <dbReference type="SAM" id="MobiDB-lite"/>
    </source>
</evidence>
<evidence type="ECO:0000259" key="3">
    <source>
        <dbReference type="Pfam" id="PF05569"/>
    </source>
</evidence>
<keyword evidence="2" id="KW-0472">Membrane</keyword>
<feature type="region of interest" description="Disordered" evidence="1">
    <location>
        <begin position="350"/>
        <end position="450"/>
    </location>
</feature>
<feature type="transmembrane region" description="Helical" evidence="2">
    <location>
        <begin position="125"/>
        <end position="146"/>
    </location>
</feature>
<keyword evidence="2" id="KW-0812">Transmembrane</keyword>
<reference evidence="4" key="2">
    <citation type="submission" date="2021-04" db="EMBL/GenBank/DDBJ databases">
        <authorList>
            <person name="Gilroy R."/>
        </authorList>
    </citation>
    <scope>NUCLEOTIDE SEQUENCE</scope>
    <source>
        <strain evidence="4">CHK192-9172</strain>
    </source>
</reference>
<feature type="compositionally biased region" description="Acidic residues" evidence="1">
    <location>
        <begin position="403"/>
        <end position="418"/>
    </location>
</feature>
<feature type="domain" description="Peptidase M56" evidence="3">
    <location>
        <begin position="8"/>
        <end position="316"/>
    </location>
</feature>
<dbReference type="Pfam" id="PF05569">
    <property type="entry name" value="Peptidase_M56"/>
    <property type="match status" value="1"/>
</dbReference>
<reference evidence="4" key="1">
    <citation type="journal article" date="2021" name="PeerJ">
        <title>Extensive microbial diversity within the chicken gut microbiome revealed by metagenomics and culture.</title>
        <authorList>
            <person name="Gilroy R."/>
            <person name="Ravi A."/>
            <person name="Getino M."/>
            <person name="Pursley I."/>
            <person name="Horton D.L."/>
            <person name="Alikhan N.F."/>
            <person name="Baker D."/>
            <person name="Gharbi K."/>
            <person name="Hall N."/>
            <person name="Watson M."/>
            <person name="Adriaenssens E.M."/>
            <person name="Foster-Nyarko E."/>
            <person name="Jarju S."/>
            <person name="Secka A."/>
            <person name="Antonio M."/>
            <person name="Oren A."/>
            <person name="Chaudhuri R.R."/>
            <person name="La Ragione R."/>
            <person name="Hildebrand F."/>
            <person name="Pallen M.J."/>
        </authorList>
    </citation>
    <scope>NUCLEOTIDE SEQUENCE</scope>
    <source>
        <strain evidence="4">CHK192-9172</strain>
    </source>
</reference>
<sequence length="573" mass="65672">MADFLLYVFKLNVLAALLIVLVFGVSKFLSKKYSVWWRSWIWLAVSLVLLVPVQIPDYWNVIHIQIPQQVTEERVPAVREEVRVQGQEAAEETLPTENSLAASESTDLLENTSQFREQGIQMPSVYQMLAVVWLAVAALYGLYKLLGSYIVQRELKRWSMPVPDKSLEMNYQKLCRKMKVSHPPKLWMNAKVTTPLLTGLLRPRIYLPSDRYTWKELELLLSHELSHYRHHDLWYKLILQLVCIVYWFNPLLHWMRREADQDLEFLCDERIMKDGAHEERMQYNYLLAQTAAQRRNFYGLSTGFNGSLADLKKRMVNIMRAGNLKKGKFITFCFLAVFVFMNVMTGCSEKEPEDTSAVSTGSVSQSESESDTSAEATPTPETTPEPTQEPLTTEPVATPEPTDVPEEEQNTEDEDTEETQQPAEDTTEETKTDSEDQGGENQQDDSGETMEAVQAKVNVYEGEYRYEYVMTGLVVPEYYKVKVSNVTDTSFDFTIYYVNETEGSEEVVFRTHTAVFVGDGMEAVYDGVDYYLTFTFPDYHEAYPDATDMEISGYGPVEGMTFSNNSIPGHEFS</sequence>
<protein>
    <recommendedName>
        <fullName evidence="3">Peptidase M56 domain-containing protein</fullName>
    </recommendedName>
</protein>
<dbReference type="InterPro" id="IPR008756">
    <property type="entry name" value="Peptidase_M56"/>
</dbReference>
<evidence type="ECO:0000313" key="5">
    <source>
        <dbReference type="Proteomes" id="UP000824024"/>
    </source>
</evidence>
<keyword evidence="2" id="KW-1133">Transmembrane helix</keyword>
<feature type="compositionally biased region" description="Low complexity" evidence="1">
    <location>
        <begin position="355"/>
        <end position="395"/>
    </location>
</feature>
<dbReference type="EMBL" id="DXCH01000178">
    <property type="protein sequence ID" value="HIZ07528.1"/>
    <property type="molecule type" value="Genomic_DNA"/>
</dbReference>
<dbReference type="PANTHER" id="PTHR34978">
    <property type="entry name" value="POSSIBLE SENSOR-TRANSDUCER PROTEIN BLAR"/>
    <property type="match status" value="1"/>
</dbReference>
<feature type="transmembrane region" description="Helical" evidence="2">
    <location>
        <begin position="233"/>
        <end position="252"/>
    </location>
</feature>